<dbReference type="InterPro" id="IPR050390">
    <property type="entry name" value="C5-Methyltransferase"/>
</dbReference>
<evidence type="ECO:0000256" key="4">
    <source>
        <dbReference type="ARBA" id="ARBA00022747"/>
    </source>
</evidence>
<accession>A0A4R2KF17</accession>
<keyword evidence="1 5" id="KW-0489">Methyltransferase</keyword>
<dbReference type="CDD" id="cd00315">
    <property type="entry name" value="Cyt_C5_DNA_methylase"/>
    <property type="match status" value="1"/>
</dbReference>
<dbReference type="SUPFAM" id="SSF53335">
    <property type="entry name" value="S-adenosyl-L-methionine-dependent methyltransferases"/>
    <property type="match status" value="1"/>
</dbReference>
<evidence type="ECO:0000313" key="9">
    <source>
        <dbReference type="Proteomes" id="UP000294919"/>
    </source>
</evidence>
<evidence type="ECO:0000256" key="6">
    <source>
        <dbReference type="RuleBase" id="RU000416"/>
    </source>
</evidence>
<comment type="caution">
    <text evidence="8">The sequence shown here is derived from an EMBL/GenBank/DDBJ whole genome shotgun (WGS) entry which is preliminary data.</text>
</comment>
<keyword evidence="3 5" id="KW-0949">S-adenosyl-L-methionine</keyword>
<dbReference type="GO" id="GO:0044027">
    <property type="term" value="P:negative regulation of gene expression via chromosomal CpG island methylation"/>
    <property type="evidence" value="ECO:0007669"/>
    <property type="project" value="TreeGrafter"/>
</dbReference>
<dbReference type="EC" id="2.1.1.37" evidence="7"/>
<gene>
    <name evidence="8" type="ORF">EV214_1196</name>
</gene>
<dbReference type="GO" id="GO:0009307">
    <property type="term" value="P:DNA restriction-modification system"/>
    <property type="evidence" value="ECO:0007669"/>
    <property type="project" value="UniProtKB-KW"/>
</dbReference>
<dbReference type="NCBIfam" id="TIGR00675">
    <property type="entry name" value="dcm"/>
    <property type="match status" value="1"/>
</dbReference>
<evidence type="ECO:0000256" key="3">
    <source>
        <dbReference type="ARBA" id="ARBA00022691"/>
    </source>
</evidence>
<keyword evidence="2 5" id="KW-0808">Transferase</keyword>
<dbReference type="PROSITE" id="PS00095">
    <property type="entry name" value="C5_MTASE_2"/>
    <property type="match status" value="1"/>
</dbReference>
<organism evidence="8 9">
    <name type="scientific">Marinisporobacter balticus</name>
    <dbReference type="NCBI Taxonomy" id="2018667"/>
    <lineage>
        <taxon>Bacteria</taxon>
        <taxon>Bacillati</taxon>
        <taxon>Bacillota</taxon>
        <taxon>Clostridia</taxon>
        <taxon>Peptostreptococcales</taxon>
        <taxon>Thermotaleaceae</taxon>
        <taxon>Marinisporobacter</taxon>
    </lineage>
</organism>
<dbReference type="GO" id="GO:0003677">
    <property type="term" value="F:DNA binding"/>
    <property type="evidence" value="ECO:0007669"/>
    <property type="project" value="TreeGrafter"/>
</dbReference>
<sequence>MVYKVVSVFSGCGGADLGLLGGFEFNKEQYQRLPYNIVYATDINEKALNTYKKNFDCHKVVCDDIQNINASEIPDHDVLMGGFPCQSFSTVNPNKDPFDDRANLYKEMIRILKAKSPKAFIAENVRGFMTLHKGKIFSRVIKEFELAGYKTYSMLMNSADYGIPQKRQRVIIIGIRDDLKKEYIFPKKTTANEWVPLSVAVKSLVSEDNKYYFSKRAVEGMKKAKNNMKRGLYQNLNEPCLTITSHLAKVSLNSRDPVLLVDPENELYRRFTPREAARIQSFPDEFVFAGSEGDAYRQIGNAVPPVLAWHIAKSLLEVLDAEKSENGEIIFNDIANLKYQLA</sequence>
<dbReference type="PANTHER" id="PTHR10629">
    <property type="entry name" value="CYTOSINE-SPECIFIC METHYLTRANSFERASE"/>
    <property type="match status" value="1"/>
</dbReference>
<keyword evidence="4" id="KW-0680">Restriction system</keyword>
<dbReference type="InterPro" id="IPR001525">
    <property type="entry name" value="C5_MeTfrase"/>
</dbReference>
<dbReference type="AlphaFoldDB" id="A0A4R2KF17"/>
<dbReference type="GO" id="GO:0003886">
    <property type="term" value="F:DNA (cytosine-5-)-methyltransferase activity"/>
    <property type="evidence" value="ECO:0007669"/>
    <property type="project" value="UniProtKB-EC"/>
</dbReference>
<keyword evidence="9" id="KW-1185">Reference proteome</keyword>
<dbReference type="Pfam" id="PF00145">
    <property type="entry name" value="DNA_methylase"/>
    <property type="match status" value="1"/>
</dbReference>
<dbReference type="Proteomes" id="UP000294919">
    <property type="component" value="Unassembled WGS sequence"/>
</dbReference>
<dbReference type="EMBL" id="SLWV01000019">
    <property type="protein sequence ID" value="TCO72143.1"/>
    <property type="molecule type" value="Genomic_DNA"/>
</dbReference>
<proteinExistence type="inferred from homology"/>
<dbReference type="Gene3D" id="3.90.120.10">
    <property type="entry name" value="DNA Methylase, subunit A, domain 2"/>
    <property type="match status" value="1"/>
</dbReference>
<dbReference type="GO" id="GO:0032259">
    <property type="term" value="P:methylation"/>
    <property type="evidence" value="ECO:0007669"/>
    <property type="project" value="UniProtKB-KW"/>
</dbReference>
<evidence type="ECO:0000256" key="1">
    <source>
        <dbReference type="ARBA" id="ARBA00022603"/>
    </source>
</evidence>
<evidence type="ECO:0000256" key="5">
    <source>
        <dbReference type="PROSITE-ProRule" id="PRU01016"/>
    </source>
</evidence>
<dbReference type="InterPro" id="IPR029063">
    <property type="entry name" value="SAM-dependent_MTases_sf"/>
</dbReference>
<dbReference type="PANTHER" id="PTHR10629:SF52">
    <property type="entry name" value="DNA (CYTOSINE-5)-METHYLTRANSFERASE 1"/>
    <property type="match status" value="1"/>
</dbReference>
<reference evidence="8 9" key="1">
    <citation type="submission" date="2019-03" db="EMBL/GenBank/DDBJ databases">
        <title>Genomic Encyclopedia of Type Strains, Phase IV (KMG-IV): sequencing the most valuable type-strain genomes for metagenomic binning, comparative biology and taxonomic classification.</title>
        <authorList>
            <person name="Goeker M."/>
        </authorList>
    </citation>
    <scope>NUCLEOTIDE SEQUENCE [LARGE SCALE GENOMIC DNA]</scope>
    <source>
        <strain evidence="8 9">DSM 102940</strain>
    </source>
</reference>
<name>A0A4R2KF17_9FIRM</name>
<dbReference type="PROSITE" id="PS51679">
    <property type="entry name" value="SAM_MT_C5"/>
    <property type="match status" value="1"/>
</dbReference>
<evidence type="ECO:0000313" key="8">
    <source>
        <dbReference type="EMBL" id="TCO72143.1"/>
    </source>
</evidence>
<feature type="active site" evidence="5">
    <location>
        <position position="85"/>
    </location>
</feature>
<evidence type="ECO:0000256" key="2">
    <source>
        <dbReference type="ARBA" id="ARBA00022679"/>
    </source>
</evidence>
<dbReference type="InterPro" id="IPR018117">
    <property type="entry name" value="C5_DNA_meth_AS"/>
</dbReference>
<comment type="similarity">
    <text evidence="5 6">Belongs to the class I-like SAM-binding methyltransferase superfamily. C5-methyltransferase family.</text>
</comment>
<protein>
    <recommendedName>
        <fullName evidence="7">Cytosine-specific methyltransferase</fullName>
        <ecNumber evidence="7">2.1.1.37</ecNumber>
    </recommendedName>
</protein>
<comment type="catalytic activity">
    <reaction evidence="7">
        <text>a 2'-deoxycytidine in DNA + S-adenosyl-L-methionine = a 5-methyl-2'-deoxycytidine in DNA + S-adenosyl-L-homocysteine + H(+)</text>
        <dbReference type="Rhea" id="RHEA:13681"/>
        <dbReference type="Rhea" id="RHEA-COMP:11369"/>
        <dbReference type="Rhea" id="RHEA-COMP:11370"/>
        <dbReference type="ChEBI" id="CHEBI:15378"/>
        <dbReference type="ChEBI" id="CHEBI:57856"/>
        <dbReference type="ChEBI" id="CHEBI:59789"/>
        <dbReference type="ChEBI" id="CHEBI:85452"/>
        <dbReference type="ChEBI" id="CHEBI:85454"/>
        <dbReference type="EC" id="2.1.1.37"/>
    </reaction>
</comment>
<dbReference type="PROSITE" id="PS00094">
    <property type="entry name" value="C5_MTASE_1"/>
    <property type="match status" value="1"/>
</dbReference>
<evidence type="ECO:0000256" key="7">
    <source>
        <dbReference type="RuleBase" id="RU000417"/>
    </source>
</evidence>
<dbReference type="Gene3D" id="3.40.50.150">
    <property type="entry name" value="Vaccinia Virus protein VP39"/>
    <property type="match status" value="1"/>
</dbReference>
<dbReference type="InterPro" id="IPR031303">
    <property type="entry name" value="C5_meth_CS"/>
</dbReference>
<dbReference type="PRINTS" id="PR00105">
    <property type="entry name" value="C5METTRFRASE"/>
</dbReference>